<dbReference type="GO" id="GO:0009254">
    <property type="term" value="P:peptidoglycan turnover"/>
    <property type="evidence" value="ECO:0007669"/>
    <property type="project" value="InterPro"/>
</dbReference>
<evidence type="ECO:0000256" key="2">
    <source>
        <dbReference type="SAM" id="MobiDB-lite"/>
    </source>
</evidence>
<sequence>MLRIKATCALFAFLFLPVEGQAHHVGDLPDLIKLADLSSKVDDRQTGQFLSPAIVSAGQQAAPQNSGQVFPVGEQTVQPVGKAVQPNEQAAQSNGEMAQLGGQTAPQSDQAASQNYRPNTVAVDSTHIAASRSGLSALREATPTVVKVAQTVGTTEGKTLAMRATAYGPSDVNWKNGGKTYSGTTVRQGVIAVDPNVIPIGTKVWISGYSNPNLPPDGFQAVAEDTGGKIRGNRIDIYIDTDAQGISQFGVQNVQVRMLN</sequence>
<dbReference type="KEGG" id="eff:skT53_15160"/>
<evidence type="ECO:0000259" key="3">
    <source>
        <dbReference type="Pfam" id="PF06725"/>
    </source>
</evidence>
<dbReference type="InterPro" id="IPR036908">
    <property type="entry name" value="RlpA-like_sf"/>
</dbReference>
<feature type="region of interest" description="Disordered" evidence="2">
    <location>
        <begin position="84"/>
        <end position="118"/>
    </location>
</feature>
<dbReference type="GO" id="GO:0019867">
    <property type="term" value="C:outer membrane"/>
    <property type="evidence" value="ECO:0007669"/>
    <property type="project" value="InterPro"/>
</dbReference>
<dbReference type="InterPro" id="IPR051933">
    <property type="entry name" value="Resuscitation_pf_RpfB"/>
</dbReference>
<dbReference type="Proteomes" id="UP000593802">
    <property type="component" value="Chromosome"/>
</dbReference>
<evidence type="ECO:0000313" key="4">
    <source>
        <dbReference type="EMBL" id="BCJ86531.1"/>
    </source>
</evidence>
<dbReference type="PANTHER" id="PTHR39160">
    <property type="entry name" value="CELL WALL-BINDING PROTEIN YOCH"/>
    <property type="match status" value="1"/>
</dbReference>
<dbReference type="SUPFAM" id="SSF50685">
    <property type="entry name" value="Barwin-like endoglucanases"/>
    <property type="match status" value="1"/>
</dbReference>
<reference evidence="4 5" key="1">
    <citation type="submission" date="2020-08" db="EMBL/GenBank/DDBJ databases">
        <title>Complete Genome Sequence of Effusibacillus dendaii Strain skT53, Isolated from Farmland soil.</title>
        <authorList>
            <person name="Konishi T."/>
            <person name="Kawasaki H."/>
        </authorList>
    </citation>
    <scope>NUCLEOTIDE SEQUENCE [LARGE SCALE GENOMIC DNA]</scope>
    <source>
        <strain evidence="5">skT53</strain>
    </source>
</reference>
<evidence type="ECO:0000313" key="5">
    <source>
        <dbReference type="Proteomes" id="UP000593802"/>
    </source>
</evidence>
<dbReference type="GO" id="GO:0004553">
    <property type="term" value="F:hydrolase activity, hydrolyzing O-glycosyl compounds"/>
    <property type="evidence" value="ECO:0007669"/>
    <property type="project" value="InterPro"/>
</dbReference>
<keyword evidence="5" id="KW-1185">Reference proteome</keyword>
<dbReference type="CDD" id="cd14667">
    <property type="entry name" value="3D_containing_proteins"/>
    <property type="match status" value="1"/>
</dbReference>
<dbReference type="Gene3D" id="2.40.40.10">
    <property type="entry name" value="RlpA-like domain"/>
    <property type="match status" value="1"/>
</dbReference>
<evidence type="ECO:0000256" key="1">
    <source>
        <dbReference type="ARBA" id="ARBA00022729"/>
    </source>
</evidence>
<organism evidence="4 5">
    <name type="scientific">Effusibacillus dendaii</name>
    <dbReference type="NCBI Taxonomy" id="2743772"/>
    <lineage>
        <taxon>Bacteria</taxon>
        <taxon>Bacillati</taxon>
        <taxon>Bacillota</taxon>
        <taxon>Bacilli</taxon>
        <taxon>Bacillales</taxon>
        <taxon>Alicyclobacillaceae</taxon>
        <taxon>Effusibacillus</taxon>
    </lineage>
</organism>
<dbReference type="EMBL" id="AP023366">
    <property type="protein sequence ID" value="BCJ86531.1"/>
    <property type="molecule type" value="Genomic_DNA"/>
</dbReference>
<feature type="domain" description="3D" evidence="3">
    <location>
        <begin position="190"/>
        <end position="260"/>
    </location>
</feature>
<dbReference type="RefSeq" id="WP_200760526.1">
    <property type="nucleotide sequence ID" value="NZ_AP023366.1"/>
</dbReference>
<accession>A0A7I8DF43</accession>
<dbReference type="InterPro" id="IPR059180">
    <property type="entry name" value="3D_YorM"/>
</dbReference>
<dbReference type="Pfam" id="PF06725">
    <property type="entry name" value="3D"/>
    <property type="match status" value="1"/>
</dbReference>
<name>A0A7I8DF43_9BACL</name>
<protein>
    <recommendedName>
        <fullName evidence="3">3D domain-containing protein</fullName>
    </recommendedName>
</protein>
<proteinExistence type="predicted"/>
<dbReference type="AlphaFoldDB" id="A0A7I8DF43"/>
<gene>
    <name evidence="4" type="ORF">skT53_15160</name>
</gene>
<dbReference type="InterPro" id="IPR010611">
    <property type="entry name" value="3D_dom"/>
</dbReference>
<dbReference type="PANTHER" id="PTHR39160:SF4">
    <property type="entry name" value="RESUSCITATION-PROMOTING FACTOR RPFB"/>
    <property type="match status" value="1"/>
</dbReference>
<keyword evidence="1" id="KW-0732">Signal</keyword>
<feature type="compositionally biased region" description="Polar residues" evidence="2">
    <location>
        <begin position="86"/>
        <end position="118"/>
    </location>
</feature>